<keyword evidence="1" id="KW-0067">ATP-binding</keyword>
<dbReference type="EMBL" id="JAAMPJ010000017">
    <property type="protein sequence ID" value="NGY65746.1"/>
    <property type="molecule type" value="Genomic_DNA"/>
</dbReference>
<keyword evidence="2" id="KW-1185">Reference proteome</keyword>
<evidence type="ECO:0000313" key="2">
    <source>
        <dbReference type="Proteomes" id="UP000481360"/>
    </source>
</evidence>
<dbReference type="GO" id="GO:0005524">
    <property type="term" value="F:ATP binding"/>
    <property type="evidence" value="ECO:0007669"/>
    <property type="project" value="UniProtKB-KW"/>
</dbReference>
<dbReference type="InterPro" id="IPR027417">
    <property type="entry name" value="P-loop_NTPase"/>
</dbReference>
<dbReference type="SUPFAM" id="SSF52540">
    <property type="entry name" value="P-loop containing nucleoside triphosphate hydrolases"/>
    <property type="match status" value="1"/>
</dbReference>
<name>A0A7C9RZB5_9PSEU</name>
<proteinExistence type="predicted"/>
<gene>
    <name evidence="1" type="ORF">G7043_43340</name>
</gene>
<evidence type="ECO:0000313" key="1">
    <source>
        <dbReference type="EMBL" id="NGY65746.1"/>
    </source>
</evidence>
<dbReference type="Gene3D" id="3.40.50.300">
    <property type="entry name" value="P-loop containing nucleotide triphosphate hydrolases"/>
    <property type="match status" value="1"/>
</dbReference>
<dbReference type="RefSeq" id="WP_166054773.1">
    <property type="nucleotide sequence ID" value="NZ_JAAMPJ010000017.1"/>
</dbReference>
<keyword evidence="1" id="KW-0547">Nucleotide-binding</keyword>
<dbReference type="Pfam" id="PF13671">
    <property type="entry name" value="AAA_33"/>
    <property type="match status" value="1"/>
</dbReference>
<dbReference type="AlphaFoldDB" id="A0A7C9RZB5"/>
<dbReference type="Proteomes" id="UP000481360">
    <property type="component" value="Unassembled WGS sequence"/>
</dbReference>
<reference evidence="1 2" key="1">
    <citation type="submission" date="2020-03" db="EMBL/GenBank/DDBJ databases">
        <title>Isolation and identification of active actinomycetes.</title>
        <authorList>
            <person name="Sun X."/>
        </authorList>
    </citation>
    <scope>NUCLEOTIDE SEQUENCE [LARGE SCALE GENOMIC DNA]</scope>
    <source>
        <strain evidence="1 2">NEAU-D13</strain>
    </source>
</reference>
<protein>
    <submittedName>
        <fullName evidence="1">ATP-binding protein</fullName>
    </submittedName>
</protein>
<sequence length="170" mass="17868">MFVLVGGWPGAGKTTLATALGPSLGLPVLAKDDVKEALADELGPPATVSESRRLGRAAVLAVLRIARRCPGAVVDSTWFDYTRPLVAALPGPVVELRCVVPVEVARARYCARAADRHAGHLDLERDEAELWGEPVRPLGVGPVVEVDTTEPLDVPAIAAEVRRAAGLAGR</sequence>
<organism evidence="1 2">
    <name type="scientific">Lentzea alba</name>
    <dbReference type="NCBI Taxonomy" id="2714351"/>
    <lineage>
        <taxon>Bacteria</taxon>
        <taxon>Bacillati</taxon>
        <taxon>Actinomycetota</taxon>
        <taxon>Actinomycetes</taxon>
        <taxon>Pseudonocardiales</taxon>
        <taxon>Pseudonocardiaceae</taxon>
        <taxon>Lentzea</taxon>
    </lineage>
</organism>
<comment type="caution">
    <text evidence="1">The sequence shown here is derived from an EMBL/GenBank/DDBJ whole genome shotgun (WGS) entry which is preliminary data.</text>
</comment>
<accession>A0A7C9RZB5</accession>